<organism evidence="2 7">
    <name type="scientific">Phytophthora rubi</name>
    <dbReference type="NCBI Taxonomy" id="129364"/>
    <lineage>
        <taxon>Eukaryota</taxon>
        <taxon>Sar</taxon>
        <taxon>Stramenopiles</taxon>
        <taxon>Oomycota</taxon>
        <taxon>Peronosporomycetes</taxon>
        <taxon>Peronosporales</taxon>
        <taxon>Peronosporaceae</taxon>
        <taxon>Phytophthora</taxon>
    </lineage>
</organism>
<dbReference type="AlphaFoldDB" id="A0A6A3IU82"/>
<dbReference type="EMBL" id="QXFT01000598">
    <property type="protein sequence ID" value="KAE9339915.1"/>
    <property type="molecule type" value="Genomic_DNA"/>
</dbReference>
<reference evidence="5 7" key="1">
    <citation type="submission" date="2018-09" db="EMBL/GenBank/DDBJ databases">
        <title>Genomic investigation of the strawberry pathogen Phytophthora fragariae indicates pathogenicity is determined by transcriptional variation in three key races.</title>
        <authorList>
            <person name="Adams T.M."/>
            <person name="Armitage A.D."/>
            <person name="Sobczyk M.K."/>
            <person name="Bates H.J."/>
            <person name="Dunwell J.M."/>
            <person name="Nellist C.F."/>
            <person name="Harrison R.J."/>
        </authorList>
    </citation>
    <scope>NUCLEOTIDE SEQUENCE [LARGE SCALE GENOMIC DNA]</scope>
    <source>
        <strain evidence="3 5">SCRP249</strain>
        <strain evidence="2 7">SCRP324</strain>
        <strain evidence="4 6">SCRP333</strain>
    </source>
</reference>
<proteinExistence type="predicted"/>
<name>A0A6A3IU82_9STRA</name>
<dbReference type="Proteomes" id="UP000429607">
    <property type="component" value="Unassembled WGS sequence"/>
</dbReference>
<evidence type="ECO:0000313" key="6">
    <source>
        <dbReference type="Proteomes" id="UP000434957"/>
    </source>
</evidence>
<dbReference type="EMBL" id="QXFV01000571">
    <property type="protein sequence ID" value="KAE9033863.1"/>
    <property type="molecule type" value="Genomic_DNA"/>
</dbReference>
<feature type="compositionally biased region" description="Acidic residues" evidence="1">
    <location>
        <begin position="92"/>
        <end position="103"/>
    </location>
</feature>
<evidence type="ECO:0000313" key="7">
    <source>
        <dbReference type="Proteomes" id="UP000435112"/>
    </source>
</evidence>
<evidence type="ECO:0000313" key="2">
    <source>
        <dbReference type="EMBL" id="KAE8985397.1"/>
    </source>
</evidence>
<feature type="region of interest" description="Disordered" evidence="1">
    <location>
        <begin position="67"/>
        <end position="121"/>
    </location>
</feature>
<sequence>MQASPNDRDFSRHNGTNFIIWKTRVTAVLDGKNLLRFVTQVDYAGDSDVDLGPDEELNPAFSEEISDTLNRMGVPKPDALPETSSSESSDGSSDDPTEDDGDVDMWHPFIRCPKAAGVGPS</sequence>
<dbReference type="Proteomes" id="UP000435112">
    <property type="component" value="Unassembled WGS sequence"/>
</dbReference>
<accession>A0A6A3IU82</accession>
<evidence type="ECO:0000256" key="1">
    <source>
        <dbReference type="SAM" id="MobiDB-lite"/>
    </source>
</evidence>
<comment type="caution">
    <text evidence="2">The sequence shown here is derived from an EMBL/GenBank/DDBJ whole genome shotgun (WGS) entry which is preliminary data.</text>
</comment>
<protein>
    <recommendedName>
        <fullName evidence="8">Retrotransposon Copia-like N-terminal domain-containing protein</fullName>
    </recommendedName>
</protein>
<dbReference type="EMBL" id="QXFU01002464">
    <property type="protein sequence ID" value="KAE8985397.1"/>
    <property type="molecule type" value="Genomic_DNA"/>
</dbReference>
<dbReference type="OrthoDB" id="127095at2759"/>
<keyword evidence="6" id="KW-1185">Reference proteome</keyword>
<evidence type="ECO:0000313" key="3">
    <source>
        <dbReference type="EMBL" id="KAE9033863.1"/>
    </source>
</evidence>
<feature type="compositionally biased region" description="Low complexity" evidence="1">
    <location>
        <begin position="81"/>
        <end position="91"/>
    </location>
</feature>
<evidence type="ECO:0008006" key="8">
    <source>
        <dbReference type="Google" id="ProtNLM"/>
    </source>
</evidence>
<evidence type="ECO:0000313" key="5">
    <source>
        <dbReference type="Proteomes" id="UP000429607"/>
    </source>
</evidence>
<dbReference type="Proteomes" id="UP000434957">
    <property type="component" value="Unassembled WGS sequence"/>
</dbReference>
<evidence type="ECO:0000313" key="4">
    <source>
        <dbReference type="EMBL" id="KAE9339915.1"/>
    </source>
</evidence>
<gene>
    <name evidence="3" type="ORF">PR001_g9969</name>
    <name evidence="2" type="ORF">PR002_g22652</name>
    <name evidence="4" type="ORF">PR003_g10770</name>
</gene>